<sequence>MAEVAEKNWRRPPYQNGVLPSVPVGATDSVKAEESSPVQPVRRRTRSNSRSAGSTSTEPVESFSPESIKDSSEAIKEQLRPLTSHKSRDKYTHILILKSLNGTFETKFLVIPFKPDVLKLGRPVVNSTNNKAPEYSGNYQQPNAPQVRSDNGNFNSRVLSRNHAALCCDGSNGKIYIHDLKSSNGTFINGTRIGQSDVELKVGDVIDLGTDIDSKLEHRRISALVEDISVIPLINETVDLLGNHTLFKSSGPDQNNNLNNGSNSSSINNSMDESSSSFYKRQNNLFGGKDKNSSSVPTLSAQRAAFEAAMFGDVNNVDLEDNILGSETEILSGIFMNNSLGTSPNLINVMKMLASEIALERGENEKLKSMENFLVNYTANLGDIDRKLSDKNDKQLHTLQTALLRRLTDKNNKVINEQKHLLEQMENDNVKMARSLSKKEKEQEDKVQKLDSELQNLKQKLYEERSQNESYRRKILTRDKDYKSSSYSDVKSSSKDNNRRARYGASNTSNDSWNWKTNSMLIASAVFVGLVAYALNLSTQSIQ</sequence>
<feature type="region of interest" description="Disordered" evidence="2">
    <location>
        <begin position="482"/>
        <end position="509"/>
    </location>
</feature>
<evidence type="ECO:0000259" key="3">
    <source>
        <dbReference type="PROSITE" id="PS50006"/>
    </source>
</evidence>
<protein>
    <recommendedName>
        <fullName evidence="3">FHA domain-containing protein</fullName>
    </recommendedName>
</protein>
<dbReference type="GO" id="GO:0005789">
    <property type="term" value="C:endoplasmic reticulum membrane"/>
    <property type="evidence" value="ECO:0007669"/>
    <property type="project" value="EnsemblFungi"/>
</dbReference>
<feature type="domain" description="FHA" evidence="3">
    <location>
        <begin position="118"/>
        <end position="193"/>
    </location>
</feature>
<dbReference type="EMBL" id="DS480422">
    <property type="protein sequence ID" value="EDO16574.1"/>
    <property type="molecule type" value="Genomic_DNA"/>
</dbReference>
<feature type="coiled-coil region" evidence="1">
    <location>
        <begin position="404"/>
        <end position="474"/>
    </location>
</feature>
<gene>
    <name evidence="4" type="ORF">Kpol_1064p56</name>
</gene>
<evidence type="ECO:0000256" key="1">
    <source>
        <dbReference type="SAM" id="Coils"/>
    </source>
</evidence>
<accession>A7TMI0</accession>
<organism evidence="5">
    <name type="scientific">Vanderwaltozyma polyspora (strain ATCC 22028 / DSM 70294 / BCRC 21397 / CBS 2163 / NBRC 10782 / NRRL Y-8283 / UCD 57-17)</name>
    <name type="common">Kluyveromyces polysporus</name>
    <dbReference type="NCBI Taxonomy" id="436907"/>
    <lineage>
        <taxon>Eukaryota</taxon>
        <taxon>Fungi</taxon>
        <taxon>Dikarya</taxon>
        <taxon>Ascomycota</taxon>
        <taxon>Saccharomycotina</taxon>
        <taxon>Saccharomycetes</taxon>
        <taxon>Saccharomycetales</taxon>
        <taxon>Saccharomycetaceae</taxon>
        <taxon>Vanderwaltozyma</taxon>
    </lineage>
</organism>
<evidence type="ECO:0000313" key="4">
    <source>
        <dbReference type="EMBL" id="EDO16574.1"/>
    </source>
</evidence>
<dbReference type="RefSeq" id="XP_001644432.1">
    <property type="nucleotide sequence ID" value="XM_001644382.1"/>
</dbReference>
<dbReference type="AlphaFoldDB" id="A7TMI0"/>
<dbReference type="InterPro" id="IPR008984">
    <property type="entry name" value="SMAD_FHA_dom_sf"/>
</dbReference>
<dbReference type="PhylomeDB" id="A7TMI0"/>
<dbReference type="SUPFAM" id="SSF49879">
    <property type="entry name" value="SMAD/FHA domain"/>
    <property type="match status" value="1"/>
</dbReference>
<dbReference type="FunCoup" id="A7TMI0">
    <property type="interactions" value="134"/>
</dbReference>
<dbReference type="GO" id="GO:0000321">
    <property type="term" value="P:re-entry into mitotic cell cycle after pheromone arrest"/>
    <property type="evidence" value="ECO:0007669"/>
    <property type="project" value="EnsemblFungi"/>
</dbReference>
<dbReference type="KEGG" id="vpo:Kpol_1064p56"/>
<dbReference type="PROSITE" id="PS50006">
    <property type="entry name" value="FHA_DOMAIN"/>
    <property type="match status" value="1"/>
</dbReference>
<keyword evidence="5" id="KW-1185">Reference proteome</keyword>
<dbReference type="GO" id="GO:0031929">
    <property type="term" value="P:TOR signaling"/>
    <property type="evidence" value="ECO:0007669"/>
    <property type="project" value="EnsemblFungi"/>
</dbReference>
<dbReference type="OMA" id="HACLSCD"/>
<dbReference type="InterPro" id="IPR000253">
    <property type="entry name" value="FHA_dom"/>
</dbReference>
<reference evidence="4 5" key="1">
    <citation type="journal article" date="2007" name="Proc. Natl. Acad. Sci. U.S.A.">
        <title>Independent sorting-out of thousands of duplicated gene pairs in two yeast species descended from a whole-genome duplication.</title>
        <authorList>
            <person name="Scannell D.R."/>
            <person name="Frank A.C."/>
            <person name="Conant G.C."/>
            <person name="Byrne K.P."/>
            <person name="Woolfit M."/>
            <person name="Wolfe K.H."/>
        </authorList>
    </citation>
    <scope>NUCLEOTIDE SEQUENCE [LARGE SCALE GENOMIC DNA]</scope>
    <source>
        <strain evidence="5">ATCC 22028 / DSM 70294 / BCRC 21397 / CBS 2163 / NBRC 10782 / NRRL Y-8283 / UCD 57-17</strain>
    </source>
</reference>
<dbReference type="PANTHER" id="PTHR15715:SF37">
    <property type="entry name" value="LD47843P"/>
    <property type="match status" value="1"/>
</dbReference>
<dbReference type="GO" id="GO:0005793">
    <property type="term" value="C:endoplasmic reticulum-Golgi intermediate compartment"/>
    <property type="evidence" value="ECO:0007669"/>
    <property type="project" value="EnsemblFungi"/>
</dbReference>
<keyword evidence="1" id="KW-0175">Coiled coil</keyword>
<dbReference type="Pfam" id="PF00498">
    <property type="entry name" value="FHA"/>
    <property type="match status" value="1"/>
</dbReference>
<dbReference type="InParanoid" id="A7TMI0"/>
<evidence type="ECO:0000256" key="2">
    <source>
        <dbReference type="SAM" id="MobiDB-lite"/>
    </source>
</evidence>
<evidence type="ECO:0000313" key="5">
    <source>
        <dbReference type="Proteomes" id="UP000000267"/>
    </source>
</evidence>
<dbReference type="Proteomes" id="UP000000267">
    <property type="component" value="Unassembled WGS sequence"/>
</dbReference>
<feature type="compositionally biased region" description="Polar residues" evidence="2">
    <location>
        <begin position="48"/>
        <end position="59"/>
    </location>
</feature>
<dbReference type="STRING" id="436907.A7TMI0"/>
<dbReference type="CDD" id="cd22695">
    <property type="entry name" value="FHA_VPS64-like"/>
    <property type="match status" value="1"/>
</dbReference>
<dbReference type="GeneID" id="5544734"/>
<dbReference type="PANTHER" id="PTHR15715">
    <property type="entry name" value="CENTROSOMAL PROTEIN OF 170 KDA"/>
    <property type="match status" value="1"/>
</dbReference>
<feature type="region of interest" description="Disordered" evidence="2">
    <location>
        <begin position="249"/>
        <end position="275"/>
    </location>
</feature>
<proteinExistence type="predicted"/>
<dbReference type="OrthoDB" id="687730at2759"/>
<dbReference type="eggNOG" id="KOG3872">
    <property type="taxonomic scope" value="Eukaryota"/>
</dbReference>
<name>A7TMI0_VANPO</name>
<dbReference type="Gene3D" id="2.60.200.20">
    <property type="match status" value="1"/>
</dbReference>
<dbReference type="HOGENOM" id="CLU_031992_1_0_1"/>
<dbReference type="SMART" id="SM00240">
    <property type="entry name" value="FHA"/>
    <property type="match status" value="1"/>
</dbReference>
<feature type="region of interest" description="Disordered" evidence="2">
    <location>
        <begin position="1"/>
        <end position="72"/>
    </location>
</feature>
<dbReference type="InterPro" id="IPR051176">
    <property type="entry name" value="Cent_Immune-Sig_Mod"/>
</dbReference>